<dbReference type="InterPro" id="IPR029044">
    <property type="entry name" value="Nucleotide-diphossugar_trans"/>
</dbReference>
<dbReference type="GO" id="GO:0016020">
    <property type="term" value="C:membrane"/>
    <property type="evidence" value="ECO:0007669"/>
    <property type="project" value="GOC"/>
</dbReference>
<protein>
    <recommendedName>
        <fullName evidence="7">Glycosyltransferase family 32 protein</fullName>
    </recommendedName>
</protein>
<keyword evidence="4" id="KW-0472">Membrane</keyword>
<organism evidence="5 6">
    <name type="scientific">Puccinia sorghi</name>
    <dbReference type="NCBI Taxonomy" id="27349"/>
    <lineage>
        <taxon>Eukaryota</taxon>
        <taxon>Fungi</taxon>
        <taxon>Dikarya</taxon>
        <taxon>Basidiomycota</taxon>
        <taxon>Pucciniomycotina</taxon>
        <taxon>Pucciniomycetes</taxon>
        <taxon>Pucciniales</taxon>
        <taxon>Pucciniaceae</taxon>
        <taxon>Puccinia</taxon>
    </lineage>
</organism>
<reference evidence="5 6" key="1">
    <citation type="submission" date="2015-08" db="EMBL/GenBank/DDBJ databases">
        <title>Next Generation Sequencing and Analysis of the Genome of Puccinia sorghi L Schw, the Causal Agent of Maize Common Rust.</title>
        <authorList>
            <person name="Rochi L."/>
            <person name="Burguener G."/>
            <person name="Darino M."/>
            <person name="Turjanski A."/>
            <person name="Kreff E."/>
            <person name="Dieguez M.J."/>
            <person name="Sacco F."/>
        </authorList>
    </citation>
    <scope>NUCLEOTIDE SEQUENCE [LARGE SCALE GENOMIC DNA]</scope>
    <source>
        <strain evidence="5 6">RO10H11247</strain>
    </source>
</reference>
<dbReference type="GO" id="GO:0051999">
    <property type="term" value="P:mannosyl-inositol phosphorylceramide biosynthetic process"/>
    <property type="evidence" value="ECO:0007669"/>
    <property type="project" value="TreeGrafter"/>
</dbReference>
<feature type="transmembrane region" description="Helical" evidence="4">
    <location>
        <begin position="260"/>
        <end position="281"/>
    </location>
</feature>
<feature type="region of interest" description="Disordered" evidence="3">
    <location>
        <begin position="578"/>
        <end position="610"/>
    </location>
</feature>
<dbReference type="InterPro" id="IPR051706">
    <property type="entry name" value="Glycosyltransferase_domain"/>
</dbReference>
<gene>
    <name evidence="5" type="ORF">VP01_2039g7</name>
</gene>
<comment type="caution">
    <text evidence="5">The sequence shown here is derived from an EMBL/GenBank/DDBJ whole genome shotgun (WGS) entry which is preliminary data.</text>
</comment>
<dbReference type="Gene3D" id="3.90.550.20">
    <property type="match status" value="1"/>
</dbReference>
<evidence type="ECO:0000313" key="5">
    <source>
        <dbReference type="EMBL" id="KNZ57934.1"/>
    </source>
</evidence>
<dbReference type="AlphaFoldDB" id="A0A0L6VB49"/>
<evidence type="ECO:0000256" key="1">
    <source>
        <dbReference type="ARBA" id="ARBA00009003"/>
    </source>
</evidence>
<feature type="transmembrane region" description="Helical" evidence="4">
    <location>
        <begin position="74"/>
        <end position="97"/>
    </location>
</feature>
<dbReference type="InterPro" id="IPR007577">
    <property type="entry name" value="GlycoTrfase_DXD_sugar-bd_CS"/>
</dbReference>
<name>A0A0L6VB49_9BASI</name>
<feature type="region of interest" description="Disordered" evidence="3">
    <location>
        <begin position="479"/>
        <end position="499"/>
    </location>
</feature>
<evidence type="ECO:0000313" key="6">
    <source>
        <dbReference type="Proteomes" id="UP000037035"/>
    </source>
</evidence>
<evidence type="ECO:0000256" key="3">
    <source>
        <dbReference type="SAM" id="MobiDB-lite"/>
    </source>
</evidence>
<keyword evidence="4" id="KW-1133">Transmembrane helix</keyword>
<dbReference type="STRING" id="27349.A0A0L6VB49"/>
<dbReference type="OrthoDB" id="3647at2759"/>
<dbReference type="PANTHER" id="PTHR32385">
    <property type="entry name" value="MANNOSYL PHOSPHORYLINOSITOL CERAMIDE SYNTHASE"/>
    <property type="match status" value="1"/>
</dbReference>
<evidence type="ECO:0000256" key="2">
    <source>
        <dbReference type="ARBA" id="ARBA00022679"/>
    </source>
</evidence>
<dbReference type="Proteomes" id="UP000037035">
    <property type="component" value="Unassembled WGS sequence"/>
</dbReference>
<dbReference type="SUPFAM" id="SSF53448">
    <property type="entry name" value="Nucleotide-diphospho-sugar transferases"/>
    <property type="match status" value="1"/>
</dbReference>
<keyword evidence="2" id="KW-0808">Transferase</keyword>
<dbReference type="FunFam" id="3.90.550.20:FF:000005">
    <property type="entry name" value="Unplaced genomic scaffold supercont1.17, whole genome shotgun sequence"/>
    <property type="match status" value="1"/>
</dbReference>
<dbReference type="VEuPathDB" id="FungiDB:VP01_2039g7"/>
<keyword evidence="4" id="KW-0812">Transmembrane</keyword>
<dbReference type="Pfam" id="PF04488">
    <property type="entry name" value="Gly_transf_sug"/>
    <property type="match status" value="1"/>
</dbReference>
<evidence type="ECO:0008006" key="7">
    <source>
        <dbReference type="Google" id="ProtNLM"/>
    </source>
</evidence>
<dbReference type="GO" id="GO:0000030">
    <property type="term" value="F:mannosyltransferase activity"/>
    <property type="evidence" value="ECO:0007669"/>
    <property type="project" value="TreeGrafter"/>
</dbReference>
<keyword evidence="6" id="KW-1185">Reference proteome</keyword>
<dbReference type="PANTHER" id="PTHR32385:SF15">
    <property type="entry name" value="INOSITOL PHOSPHOCERAMIDE MANNOSYLTRANSFERASE 1"/>
    <property type="match status" value="1"/>
</dbReference>
<comment type="similarity">
    <text evidence="1">Belongs to the glycosyltransferase 32 family.</text>
</comment>
<feature type="transmembrane region" description="Helical" evidence="4">
    <location>
        <begin position="337"/>
        <end position="361"/>
    </location>
</feature>
<accession>A0A0L6VB49</accession>
<feature type="compositionally biased region" description="Polar residues" evidence="3">
    <location>
        <begin position="578"/>
        <end position="590"/>
    </location>
</feature>
<evidence type="ECO:0000256" key="4">
    <source>
        <dbReference type="SAM" id="Phobius"/>
    </source>
</evidence>
<proteinExistence type="inferred from homology"/>
<dbReference type="EMBL" id="LAVV01006881">
    <property type="protein sequence ID" value="KNZ57934.1"/>
    <property type="molecule type" value="Genomic_DNA"/>
</dbReference>
<sequence length="610" mass="67955">MECPGYSPSFQPSLISNDHPAPSCNQILNEKSAPLGKPSHHPFLAHSPSKPQPGCISPTISAIGSSRRRSWVDYLLVLLVLVTVGTVVVLSTVNYYVGIYPSDVILPSELEAEPLRPSRVPKIIHQTWKTDQIPDRWIPVRESCVAAHESWEYMLWTDKSGRELIEREYSWFLPIYDGYRYPIQRADAVRYFILHHYGGVYMDLDIGCLRPMDSLLRFDLVLPQTVPVGISNDLMFSAKEHPFMDFIIHRLGQFDHDYHLNYATVMFSTGPMALSALLNMFRRSPSFGLTPGLPAFGPVRILPPKLYGKNLVAPQPSPGPYFTHYYGSSWHTDGAGLVLWLGKFGIFGLYGGILVVLLYGLRVAFKCCRPQTAASEGVLSSSWSTVSLPVKSRRSAGTLWKRRLMKVRRTDSRLADDLLLPGHLLGKVTSNSPKPSRSHRTHYQKDCMQCNSCTMAHGLLDSAHQLPLYESRPLHCLSCGRRPRKSNRSDSSPADDDWEEIDEDTALLSSTSTSNLMSNPTPVLLPSTPAFYRSPNPAPLALPSLRVELNQEVAPGLPSPLLNAIYRLAEMAGIVSENGQRSDIHSNSPTRPDDTTLLSGARPNSDRKVD</sequence>